<gene>
    <name evidence="7 8" type="primary">mltG</name>
    <name evidence="8" type="ORF">E0W69_019495</name>
</gene>
<dbReference type="Gene3D" id="3.30.1490.480">
    <property type="entry name" value="Endolytic murein transglycosylase"/>
    <property type="match status" value="1"/>
</dbReference>
<dbReference type="GO" id="GO:0009252">
    <property type="term" value="P:peptidoglycan biosynthetic process"/>
    <property type="evidence" value="ECO:0007669"/>
    <property type="project" value="UniProtKB-UniRule"/>
</dbReference>
<comment type="function">
    <text evidence="7">Functions as a peptidoglycan terminase that cleaves nascent peptidoglycan strands endolytically to terminate their elongation.</text>
</comment>
<evidence type="ECO:0000256" key="2">
    <source>
        <dbReference type="ARBA" id="ARBA00022692"/>
    </source>
</evidence>
<evidence type="ECO:0000256" key="1">
    <source>
        <dbReference type="ARBA" id="ARBA00022475"/>
    </source>
</evidence>
<dbReference type="Pfam" id="PF02618">
    <property type="entry name" value="YceG"/>
    <property type="match status" value="1"/>
</dbReference>
<evidence type="ECO:0000256" key="6">
    <source>
        <dbReference type="ARBA" id="ARBA00023316"/>
    </source>
</evidence>
<dbReference type="AlphaFoldDB" id="A0A5P2G5E4"/>
<dbReference type="HAMAP" id="MF_02065">
    <property type="entry name" value="MltG"/>
    <property type="match status" value="1"/>
</dbReference>
<comment type="catalytic activity">
    <reaction evidence="7">
        <text>a peptidoglycan chain = a peptidoglycan chain with N-acetyl-1,6-anhydromuramyl-[peptide] at the reducing end + a peptidoglycan chain with N-acetylglucosamine at the non-reducing end.</text>
        <dbReference type="EC" id="4.2.2.29"/>
    </reaction>
</comment>
<accession>A0A5P2G5E4</accession>
<keyword evidence="9" id="KW-1185">Reference proteome</keyword>
<keyword evidence="2 7" id="KW-0812">Transmembrane</keyword>
<dbReference type="InterPro" id="IPR003770">
    <property type="entry name" value="MLTG-like"/>
</dbReference>
<evidence type="ECO:0000256" key="7">
    <source>
        <dbReference type="HAMAP-Rule" id="MF_02065"/>
    </source>
</evidence>
<evidence type="ECO:0000313" key="8">
    <source>
        <dbReference type="EMBL" id="QES90745.1"/>
    </source>
</evidence>
<feature type="site" description="Important for catalytic activity" evidence="7">
    <location>
        <position position="215"/>
    </location>
</feature>
<dbReference type="RefSeq" id="WP_131331729.1">
    <property type="nucleotide sequence ID" value="NZ_CP044016.1"/>
</dbReference>
<keyword evidence="1 7" id="KW-1003">Cell membrane</keyword>
<dbReference type="PANTHER" id="PTHR30518:SF2">
    <property type="entry name" value="ENDOLYTIC MUREIN TRANSGLYCOSYLASE"/>
    <property type="match status" value="1"/>
</dbReference>
<dbReference type="Gene3D" id="3.30.160.60">
    <property type="entry name" value="Classic Zinc Finger"/>
    <property type="match status" value="1"/>
</dbReference>
<name>A0A5P2G5E4_9BACT</name>
<dbReference type="OrthoDB" id="9814591at2"/>
<evidence type="ECO:0000256" key="4">
    <source>
        <dbReference type="ARBA" id="ARBA00023136"/>
    </source>
</evidence>
<keyword evidence="5 7" id="KW-0456">Lyase</keyword>
<evidence type="ECO:0000256" key="5">
    <source>
        <dbReference type="ARBA" id="ARBA00023239"/>
    </source>
</evidence>
<comment type="similarity">
    <text evidence="7">Belongs to the transglycosylase MltG family.</text>
</comment>
<dbReference type="PANTHER" id="PTHR30518">
    <property type="entry name" value="ENDOLYTIC MUREIN TRANSGLYCOSYLASE"/>
    <property type="match status" value="1"/>
</dbReference>
<dbReference type="Proteomes" id="UP000292424">
    <property type="component" value="Chromosome"/>
</dbReference>
<keyword evidence="6 7" id="KW-0961">Cell wall biogenesis/degradation</keyword>
<dbReference type="NCBIfam" id="TIGR00247">
    <property type="entry name" value="endolytic transglycosylase MltG"/>
    <property type="match status" value="1"/>
</dbReference>
<dbReference type="GO" id="GO:0008932">
    <property type="term" value="F:lytic endotransglycosylase activity"/>
    <property type="evidence" value="ECO:0007669"/>
    <property type="project" value="UniProtKB-UniRule"/>
</dbReference>
<evidence type="ECO:0000313" key="9">
    <source>
        <dbReference type="Proteomes" id="UP000292424"/>
    </source>
</evidence>
<protein>
    <recommendedName>
        <fullName evidence="7">Endolytic murein transglycosylase</fullName>
        <ecNumber evidence="7">4.2.2.29</ecNumber>
    </recommendedName>
    <alternativeName>
        <fullName evidence="7">Peptidoglycan lytic transglycosylase</fullName>
    </alternativeName>
    <alternativeName>
        <fullName evidence="7">Peptidoglycan polymerization terminase</fullName>
    </alternativeName>
</protein>
<dbReference type="GO" id="GO:0005886">
    <property type="term" value="C:plasma membrane"/>
    <property type="evidence" value="ECO:0007669"/>
    <property type="project" value="UniProtKB-UniRule"/>
</dbReference>
<keyword evidence="3 7" id="KW-1133">Transmembrane helix</keyword>
<dbReference type="EMBL" id="CP044016">
    <property type="protein sequence ID" value="QES90745.1"/>
    <property type="molecule type" value="Genomic_DNA"/>
</dbReference>
<evidence type="ECO:0000256" key="3">
    <source>
        <dbReference type="ARBA" id="ARBA00022989"/>
    </source>
</evidence>
<reference evidence="8 9" key="1">
    <citation type="submission" date="2019-09" db="EMBL/GenBank/DDBJ databases">
        <title>Complete genome sequence of Arachidicoccus sp. B3-10 isolated from apple orchard soil.</title>
        <authorList>
            <person name="Kim H.S."/>
            <person name="Han K.-I."/>
            <person name="Suh M.K."/>
            <person name="Lee K.C."/>
            <person name="Eom M.K."/>
            <person name="Kim J.-S."/>
            <person name="Kang S.W."/>
            <person name="Sin Y."/>
            <person name="Lee J.-S."/>
        </authorList>
    </citation>
    <scope>NUCLEOTIDE SEQUENCE [LARGE SCALE GENOMIC DNA]</scope>
    <source>
        <strain evidence="8 9">B3-10</strain>
    </source>
</reference>
<dbReference type="GO" id="GO:0071555">
    <property type="term" value="P:cell wall organization"/>
    <property type="evidence" value="ECO:0007669"/>
    <property type="project" value="UniProtKB-KW"/>
</dbReference>
<proteinExistence type="inferred from homology"/>
<keyword evidence="4 7" id="KW-0472">Membrane</keyword>
<sequence>MKILFRSIIAIAILVLIIGLYFAKSSASNFSDEHVFVYVSEGKDARTEILDQLENKNFIKNQSLFTLLADKLNAWKRVSTGRFEIRKGSSLLDIVRLFRNNKQEPIKLVINKLRTRANLAGLLGKKFRQDSLQDLQFLNSNDSLKKLDTDTNTVMALVIPDTYLLNWNLSIDKILDRLKDYANDFWSKDNRKEKAAKLGLTTLQVYTLASIVEEETNTQAEKGNVASVYYNRYKANMPLGADPTIRFALNDFTIKRVLSGHLQVPSPYNTYRNKGLPPGPICTPSQKTIDAVLDEPTTKYMYFVANSDFSGTHHFSETYQEHLDYAKKYQTALDAEMAKKANSTK</sequence>
<dbReference type="KEGG" id="arac:E0W69_019495"/>
<organism evidence="8 9">
    <name type="scientific">Rhizosphaericola mali</name>
    <dbReference type="NCBI Taxonomy" id="2545455"/>
    <lineage>
        <taxon>Bacteria</taxon>
        <taxon>Pseudomonadati</taxon>
        <taxon>Bacteroidota</taxon>
        <taxon>Chitinophagia</taxon>
        <taxon>Chitinophagales</taxon>
        <taxon>Chitinophagaceae</taxon>
        <taxon>Rhizosphaericola</taxon>
    </lineage>
</organism>
<dbReference type="EC" id="4.2.2.29" evidence="7"/>